<sequence>MGFQSMLLDVVFTDANVQQLQTARWQWSLQTVLLGKVQDGWYALYLFFSSERQMQTVKDIKKEKFPIRCYEVGINKTASIQTIANFFQGDEIFSLIEDGLLILTAIFFSFVAGPPKLNTSLGQCDRNYWVYYNGDTNNNVESGVAFPTCLFINNMVLNNMKYEHVVLFCSDMGCHIDGFIAVVKVAAAYDCRIVEFVVSHQMQLIVLHGKKIVFSFSDPYNEVDDYEFGENEVYAIDIVTSTGDGKPKLLNAKDTAIHIRESARHNNRLITMPFSARSLTYIATKSIISQFPAQVVQSSVCFTAWKSWFESGSIPYAYIHCPFENKGILDDNFAGHFVAKGLDQTRGWFYTLMVLSTALFGKPAFRRHRLQILSVVVSIAAAYAATFIKFTRSKVVWQAAQIHAVNPQSVFFRGECRDTVHICSLHILQCDCVCHGVILIDSRQVLLALPSTFFFIIVLHILWNYEY</sequence>
<feature type="transmembrane region" description="Helical" evidence="7">
    <location>
        <begin position="372"/>
        <end position="390"/>
    </location>
</feature>
<evidence type="ECO:0000256" key="2">
    <source>
        <dbReference type="ARBA" id="ARBA00022598"/>
    </source>
</evidence>
<keyword evidence="9" id="KW-0031">Aminopeptidase</keyword>
<keyword evidence="7" id="KW-0472">Membrane</keyword>
<dbReference type="GO" id="GO:0004177">
    <property type="term" value="F:aminopeptidase activity"/>
    <property type="evidence" value="ECO:0007669"/>
    <property type="project" value="UniProtKB-KW"/>
</dbReference>
<comment type="caution">
    <text evidence="9">The sequence shown here is derived from an EMBL/GenBank/DDBJ whole genome shotgun (WGS) entry which is preliminary data.</text>
</comment>
<dbReference type="PANTHER" id="PTHR10804:SF11">
    <property type="entry name" value="PROLIFERATION-ASSOCIATED PROTEIN 2G4"/>
    <property type="match status" value="1"/>
</dbReference>
<dbReference type="InterPro" id="IPR014729">
    <property type="entry name" value="Rossmann-like_a/b/a_fold"/>
</dbReference>
<evidence type="ECO:0000313" key="9">
    <source>
        <dbReference type="EMBL" id="PWA97837.1"/>
    </source>
</evidence>
<evidence type="ECO:0000259" key="8">
    <source>
        <dbReference type="Pfam" id="PF00133"/>
    </source>
</evidence>
<feature type="transmembrane region" description="Helical" evidence="7">
    <location>
        <begin position="445"/>
        <end position="465"/>
    </location>
</feature>
<evidence type="ECO:0000256" key="4">
    <source>
        <dbReference type="ARBA" id="ARBA00022840"/>
    </source>
</evidence>
<keyword evidence="10" id="KW-1185">Reference proteome</keyword>
<keyword evidence="6" id="KW-0030">Aminoacyl-tRNA synthetase</keyword>
<keyword evidence="3" id="KW-0547">Nucleotide-binding</keyword>
<keyword evidence="5" id="KW-0648">Protein biosynthesis</keyword>
<dbReference type="Gene3D" id="3.90.230.10">
    <property type="entry name" value="Creatinase/methionine aminopeptidase superfamily"/>
    <property type="match status" value="1"/>
</dbReference>
<dbReference type="GO" id="GO:0004812">
    <property type="term" value="F:aminoacyl-tRNA ligase activity"/>
    <property type="evidence" value="ECO:0007669"/>
    <property type="project" value="UniProtKB-KW"/>
</dbReference>
<accession>A0A2U1QIP7</accession>
<dbReference type="GO" id="GO:0006418">
    <property type="term" value="P:tRNA aminoacylation for protein translation"/>
    <property type="evidence" value="ECO:0007669"/>
    <property type="project" value="InterPro"/>
</dbReference>
<keyword evidence="9" id="KW-0378">Hydrolase</keyword>
<dbReference type="InterPro" id="IPR047113">
    <property type="entry name" value="PA2G4/ARX1"/>
</dbReference>
<keyword evidence="2" id="KW-0436">Ligase</keyword>
<proteinExistence type="inferred from homology"/>
<evidence type="ECO:0000256" key="3">
    <source>
        <dbReference type="ARBA" id="ARBA00022741"/>
    </source>
</evidence>
<evidence type="ECO:0000256" key="5">
    <source>
        <dbReference type="ARBA" id="ARBA00022917"/>
    </source>
</evidence>
<keyword evidence="9" id="KW-0645">Protease</keyword>
<dbReference type="Gene3D" id="3.40.50.620">
    <property type="entry name" value="HUPs"/>
    <property type="match status" value="1"/>
</dbReference>
<gene>
    <name evidence="9" type="ORF">CTI12_AA025050</name>
</gene>
<reference evidence="9 10" key="1">
    <citation type="journal article" date="2018" name="Mol. Plant">
        <title>The genome of Artemisia annua provides insight into the evolution of Asteraceae family and artemisinin biosynthesis.</title>
        <authorList>
            <person name="Shen Q."/>
            <person name="Zhang L."/>
            <person name="Liao Z."/>
            <person name="Wang S."/>
            <person name="Yan T."/>
            <person name="Shi P."/>
            <person name="Liu M."/>
            <person name="Fu X."/>
            <person name="Pan Q."/>
            <person name="Wang Y."/>
            <person name="Lv Z."/>
            <person name="Lu X."/>
            <person name="Zhang F."/>
            <person name="Jiang W."/>
            <person name="Ma Y."/>
            <person name="Chen M."/>
            <person name="Hao X."/>
            <person name="Li L."/>
            <person name="Tang Y."/>
            <person name="Lv G."/>
            <person name="Zhou Y."/>
            <person name="Sun X."/>
            <person name="Brodelius P.E."/>
            <person name="Rose J.K.C."/>
            <person name="Tang K."/>
        </authorList>
    </citation>
    <scope>NUCLEOTIDE SEQUENCE [LARGE SCALE GENOMIC DNA]</scope>
    <source>
        <strain evidence="10">cv. Huhao1</strain>
        <tissue evidence="9">Leaf</tissue>
    </source>
</reference>
<dbReference type="PANTHER" id="PTHR10804">
    <property type="entry name" value="PROTEASE FAMILY M24 METHIONYL AMINOPEPTIDASE, AMINOPEPTIDASE P"/>
    <property type="match status" value="1"/>
</dbReference>
<keyword evidence="7" id="KW-0812">Transmembrane</keyword>
<dbReference type="EMBL" id="PKPP01000097">
    <property type="protein sequence ID" value="PWA97837.1"/>
    <property type="molecule type" value="Genomic_DNA"/>
</dbReference>
<dbReference type="SUPFAM" id="SSF52374">
    <property type="entry name" value="Nucleotidylyl transferase"/>
    <property type="match status" value="1"/>
</dbReference>
<evidence type="ECO:0000256" key="1">
    <source>
        <dbReference type="ARBA" id="ARBA00007319"/>
    </source>
</evidence>
<name>A0A2U1QIP7_ARTAN</name>
<dbReference type="AlphaFoldDB" id="A0A2U1QIP7"/>
<protein>
    <submittedName>
        <fullName evidence="9">Peptidase M24, methionine aminopeptidase</fullName>
    </submittedName>
</protein>
<evidence type="ECO:0000256" key="7">
    <source>
        <dbReference type="SAM" id="Phobius"/>
    </source>
</evidence>
<dbReference type="Pfam" id="PF00133">
    <property type="entry name" value="tRNA-synt_1"/>
    <property type="match status" value="1"/>
</dbReference>
<dbReference type="Proteomes" id="UP000245207">
    <property type="component" value="Unassembled WGS sequence"/>
</dbReference>
<organism evidence="9 10">
    <name type="scientific">Artemisia annua</name>
    <name type="common">Sweet wormwood</name>
    <dbReference type="NCBI Taxonomy" id="35608"/>
    <lineage>
        <taxon>Eukaryota</taxon>
        <taxon>Viridiplantae</taxon>
        <taxon>Streptophyta</taxon>
        <taxon>Embryophyta</taxon>
        <taxon>Tracheophyta</taxon>
        <taxon>Spermatophyta</taxon>
        <taxon>Magnoliopsida</taxon>
        <taxon>eudicotyledons</taxon>
        <taxon>Gunneridae</taxon>
        <taxon>Pentapetalae</taxon>
        <taxon>asterids</taxon>
        <taxon>campanulids</taxon>
        <taxon>Asterales</taxon>
        <taxon>Asteraceae</taxon>
        <taxon>Asteroideae</taxon>
        <taxon>Anthemideae</taxon>
        <taxon>Artemisiinae</taxon>
        <taxon>Artemisia</taxon>
    </lineage>
</organism>
<dbReference type="SUPFAM" id="SSF55920">
    <property type="entry name" value="Creatinase/aminopeptidase"/>
    <property type="match status" value="1"/>
</dbReference>
<keyword evidence="4" id="KW-0067">ATP-binding</keyword>
<evidence type="ECO:0000313" key="10">
    <source>
        <dbReference type="Proteomes" id="UP000245207"/>
    </source>
</evidence>
<dbReference type="STRING" id="35608.A0A2U1QIP7"/>
<keyword evidence="7" id="KW-1133">Transmembrane helix</keyword>
<evidence type="ECO:0000256" key="6">
    <source>
        <dbReference type="ARBA" id="ARBA00023146"/>
    </source>
</evidence>
<comment type="similarity">
    <text evidence="1">Belongs to the peptidase M24 family.</text>
</comment>
<dbReference type="GO" id="GO:0005524">
    <property type="term" value="F:ATP binding"/>
    <property type="evidence" value="ECO:0007669"/>
    <property type="project" value="UniProtKB-KW"/>
</dbReference>
<feature type="domain" description="Aminoacyl-tRNA synthetase class Ia" evidence="8">
    <location>
        <begin position="307"/>
        <end position="366"/>
    </location>
</feature>
<dbReference type="OrthoDB" id="5876363at2759"/>
<dbReference type="InterPro" id="IPR036005">
    <property type="entry name" value="Creatinase/aminopeptidase-like"/>
</dbReference>
<dbReference type="InterPro" id="IPR002300">
    <property type="entry name" value="aa-tRNA-synth_Ia"/>
</dbReference>